<dbReference type="EMBL" id="GG657754">
    <property type="protein sequence ID" value="EFL29157.1"/>
    <property type="molecule type" value="Genomic_DNA"/>
</dbReference>
<dbReference type="Proteomes" id="UP000003963">
    <property type="component" value="Unassembled WGS sequence"/>
</dbReference>
<dbReference type="STRING" id="457427.SSOG_08871"/>
<name>D9WJ60_9ACTN</name>
<dbReference type="UniPathway" id="UPA00391"/>
<evidence type="ECO:0000256" key="1">
    <source>
        <dbReference type="ARBA" id="ARBA00005061"/>
    </source>
</evidence>
<comment type="pathway">
    <text evidence="1">Purine metabolism; 7-cyano-7-deazaguanine biosynthesis.</text>
</comment>
<comment type="catalytic activity">
    <reaction evidence="6">
        <text>7,8-dihydroneopterin 3'-triphosphate + H2O = 6-carboxy-5,6,7,8-tetrahydropterin + triphosphate + acetaldehyde + 2 H(+)</text>
        <dbReference type="Rhea" id="RHEA:27966"/>
        <dbReference type="ChEBI" id="CHEBI:15343"/>
        <dbReference type="ChEBI" id="CHEBI:15377"/>
        <dbReference type="ChEBI" id="CHEBI:15378"/>
        <dbReference type="ChEBI" id="CHEBI:18036"/>
        <dbReference type="ChEBI" id="CHEBI:58462"/>
        <dbReference type="ChEBI" id="CHEBI:61032"/>
        <dbReference type="EC" id="4.1.2.50"/>
    </reaction>
</comment>
<evidence type="ECO:0000256" key="2">
    <source>
        <dbReference type="ARBA" id="ARBA00008900"/>
    </source>
</evidence>
<dbReference type="AlphaFoldDB" id="D9WJ60"/>
<evidence type="ECO:0000256" key="3">
    <source>
        <dbReference type="ARBA" id="ARBA00012982"/>
    </source>
</evidence>
<evidence type="ECO:0000313" key="8">
    <source>
        <dbReference type="Proteomes" id="UP000003963"/>
    </source>
</evidence>
<sequence>MHHPPARFSVTKLFDDLPCTHRSWAHGGKCSFLHGYERSFEIEFGCGELEPKTGFVIDFGDLKEVRALLQAQFDHTTLIAADDPHRELFEDLGRSGVIDLRIMDHTGMEGAAEWVHDRVAQLVGERTVGRVRVLRVVARESRKNAVVFRAPDPRDPR</sequence>
<reference evidence="7 8" key="1">
    <citation type="submission" date="2009-02" db="EMBL/GenBank/DDBJ databases">
        <title>Annotation of Streptomyces hygroscopicus strain ATCC 53653.</title>
        <authorList>
            <consortium name="The Broad Institute Genome Sequencing Platform"/>
            <consortium name="Broad Institute Microbial Sequencing Center"/>
            <person name="Fischbach M."/>
            <person name="Godfrey P."/>
            <person name="Ward D."/>
            <person name="Young S."/>
            <person name="Zeng Q."/>
            <person name="Koehrsen M."/>
            <person name="Alvarado L."/>
            <person name="Berlin A.M."/>
            <person name="Bochicchio J."/>
            <person name="Borenstein D."/>
            <person name="Chapman S.B."/>
            <person name="Chen Z."/>
            <person name="Engels R."/>
            <person name="Freedman E."/>
            <person name="Gellesch M."/>
            <person name="Goldberg J."/>
            <person name="Griggs A."/>
            <person name="Gujja S."/>
            <person name="Heilman E.R."/>
            <person name="Heiman D.I."/>
            <person name="Hepburn T.A."/>
            <person name="Howarth C."/>
            <person name="Jen D."/>
            <person name="Larson L."/>
            <person name="Lewis B."/>
            <person name="Mehta T."/>
            <person name="Park D."/>
            <person name="Pearson M."/>
            <person name="Richards J."/>
            <person name="Roberts A."/>
            <person name="Saif S."/>
            <person name="Shea T.D."/>
            <person name="Shenoy N."/>
            <person name="Sisk P."/>
            <person name="Stolte C."/>
            <person name="Sykes S.N."/>
            <person name="Thomson T."/>
            <person name="Walk T."/>
            <person name="White J."/>
            <person name="Yandava C."/>
            <person name="Straight P."/>
            <person name="Clardy J."/>
            <person name="Hung D."/>
            <person name="Kolter R."/>
            <person name="Mekalanos J."/>
            <person name="Walker S."/>
            <person name="Walsh C.T."/>
            <person name="Wieland-Brown L.C."/>
            <person name="Haas B."/>
            <person name="Nusbaum C."/>
            <person name="Birren B."/>
        </authorList>
    </citation>
    <scope>NUCLEOTIDE SEQUENCE [LARGE SCALE GENOMIC DNA]</scope>
    <source>
        <strain evidence="7 8">ATCC 53653</strain>
    </source>
</reference>
<evidence type="ECO:0000256" key="4">
    <source>
        <dbReference type="ARBA" id="ARBA00018141"/>
    </source>
</evidence>
<dbReference type="EC" id="4.1.2.50" evidence="3"/>
<dbReference type="HOGENOM" id="CLU_111016_4_0_11"/>
<dbReference type="InterPro" id="IPR038418">
    <property type="entry name" value="6-PTP_synth/QueD_sf"/>
</dbReference>
<protein>
    <recommendedName>
        <fullName evidence="4">6-carboxy-5,6,7,8-tetrahydropterin synthase</fullName>
        <ecNumber evidence="3">4.1.2.50</ecNumber>
    </recommendedName>
    <alternativeName>
        <fullName evidence="5">Queuosine biosynthesis protein QueD</fullName>
    </alternativeName>
</protein>
<proteinExistence type="inferred from homology"/>
<gene>
    <name evidence="7" type="ORF">SSOG_08871</name>
</gene>
<dbReference type="GO" id="GO:0070497">
    <property type="term" value="F:6-carboxytetrahydropterin synthase activity"/>
    <property type="evidence" value="ECO:0007669"/>
    <property type="project" value="UniProtKB-EC"/>
</dbReference>
<accession>D9WJ60</accession>
<dbReference type="Gene3D" id="3.30.479.10">
    <property type="entry name" value="6-pyruvoyl tetrahydropterin synthase/QueD"/>
    <property type="match status" value="1"/>
</dbReference>
<keyword evidence="8" id="KW-1185">Reference proteome</keyword>
<organism evidence="7 8">
    <name type="scientific">Streptomyces himastatinicus ATCC 53653</name>
    <dbReference type="NCBI Taxonomy" id="457427"/>
    <lineage>
        <taxon>Bacteria</taxon>
        <taxon>Bacillati</taxon>
        <taxon>Actinomycetota</taxon>
        <taxon>Actinomycetes</taxon>
        <taxon>Kitasatosporales</taxon>
        <taxon>Streptomycetaceae</taxon>
        <taxon>Streptomyces</taxon>
        <taxon>Streptomyces violaceusniger group</taxon>
    </lineage>
</organism>
<dbReference type="SUPFAM" id="SSF55620">
    <property type="entry name" value="Tetrahydrobiopterin biosynthesis enzymes-like"/>
    <property type="match status" value="1"/>
</dbReference>
<dbReference type="Pfam" id="PF01242">
    <property type="entry name" value="PTPS"/>
    <property type="match status" value="1"/>
</dbReference>
<evidence type="ECO:0000256" key="6">
    <source>
        <dbReference type="ARBA" id="ARBA00048807"/>
    </source>
</evidence>
<evidence type="ECO:0000313" key="7">
    <source>
        <dbReference type="EMBL" id="EFL29157.1"/>
    </source>
</evidence>
<evidence type="ECO:0000256" key="5">
    <source>
        <dbReference type="ARBA" id="ARBA00031449"/>
    </source>
</evidence>
<comment type="similarity">
    <text evidence="2">Belongs to the PTPS family. QueD subfamily.</text>
</comment>
<dbReference type="InterPro" id="IPR007115">
    <property type="entry name" value="6-PTP_synth/QueD"/>
</dbReference>